<reference evidence="3" key="1">
    <citation type="journal article" date="2016" name="Nat. Commun.">
        <title>Genome analysis of three Pneumocystis species reveals adaptation mechanisms to life exclusively in mammalian hosts.</title>
        <authorList>
            <person name="Ma L."/>
            <person name="Chen Z."/>
            <person name="Huang D.W."/>
            <person name="Kutty G."/>
            <person name="Ishihara M."/>
            <person name="Wang H."/>
            <person name="Abouelleil A."/>
            <person name="Bishop L."/>
            <person name="Davey E."/>
            <person name="Deng R."/>
            <person name="Deng X."/>
            <person name="Fan L."/>
            <person name="Fantoni G."/>
            <person name="Fitzgerald M."/>
            <person name="Gogineni E."/>
            <person name="Goldberg J.M."/>
            <person name="Handley G."/>
            <person name="Hu X."/>
            <person name="Huber C."/>
            <person name="Jiao X."/>
            <person name="Jones K."/>
            <person name="Levin J.Z."/>
            <person name="Liu Y."/>
            <person name="Macdonald P."/>
            <person name="Melnikov A."/>
            <person name="Raley C."/>
            <person name="Sassi M."/>
            <person name="Sherman B.T."/>
            <person name="Song X."/>
            <person name="Sykes S."/>
            <person name="Tran B."/>
            <person name="Walsh L."/>
            <person name="Xia Y."/>
            <person name="Yang J."/>
            <person name="Young S."/>
            <person name="Zeng Q."/>
            <person name="Zheng X."/>
            <person name="Stephens R."/>
            <person name="Nusbaum C."/>
            <person name="Birren B.W."/>
            <person name="Azadi P."/>
            <person name="Lempicki R.A."/>
            <person name="Cuomo C.A."/>
            <person name="Kovacs J.A."/>
        </authorList>
    </citation>
    <scope>NUCLEOTIDE SEQUENCE [LARGE SCALE GENOMIC DNA]</scope>
    <source>
        <strain evidence="3">RU7</strain>
    </source>
</reference>
<dbReference type="InterPro" id="IPR009038">
    <property type="entry name" value="GOLD_dom"/>
</dbReference>
<evidence type="ECO:0000313" key="3">
    <source>
        <dbReference type="Proteomes" id="UP000053447"/>
    </source>
</evidence>
<dbReference type="EMBL" id="LFWA01000017">
    <property type="protein sequence ID" value="KTW26528.1"/>
    <property type="molecule type" value="Genomic_DNA"/>
</dbReference>
<protein>
    <recommendedName>
        <fullName evidence="1">GOLD domain-containing protein</fullName>
    </recommendedName>
</protein>
<dbReference type="Proteomes" id="UP000053447">
    <property type="component" value="Unassembled WGS sequence"/>
</dbReference>
<dbReference type="VEuPathDB" id="FungiDB:T551_03445"/>
<evidence type="ECO:0000259" key="1">
    <source>
        <dbReference type="Pfam" id="PF01105"/>
    </source>
</evidence>
<dbReference type="Pfam" id="PF01105">
    <property type="entry name" value="EMP24_GP25L"/>
    <property type="match status" value="1"/>
</dbReference>
<organism evidence="2 3">
    <name type="scientific">Pneumocystis jirovecii (strain RU7)</name>
    <name type="common">Human pneumocystis pneumonia agent</name>
    <dbReference type="NCBI Taxonomy" id="1408657"/>
    <lineage>
        <taxon>Eukaryota</taxon>
        <taxon>Fungi</taxon>
        <taxon>Dikarya</taxon>
        <taxon>Ascomycota</taxon>
        <taxon>Taphrinomycotina</taxon>
        <taxon>Pneumocystomycetes</taxon>
        <taxon>Pneumocystaceae</taxon>
        <taxon>Pneumocystis</taxon>
    </lineage>
</organism>
<dbReference type="STRING" id="1408657.A0A0W4ZDQ3"/>
<gene>
    <name evidence="2" type="ORF">T551_03445</name>
</gene>
<proteinExistence type="predicted"/>
<dbReference type="RefSeq" id="XP_018228057.1">
    <property type="nucleotide sequence ID" value="XM_018375708.1"/>
</dbReference>
<accession>A0A0W4ZDQ3</accession>
<evidence type="ECO:0000313" key="2">
    <source>
        <dbReference type="EMBL" id="KTW26528.1"/>
    </source>
</evidence>
<sequence length="188" mass="21869">MHREQQTWLSGDQKIYILSRKQESEEHGIGQFGYKSSQFMFTADQTAEHQLCFEIHSRYRDEYRVRVTLDLVMGDAKTYDNKATESLDNMTHRAKDLNQQIYEIRLAQKMMRRDDEYESAEMGTYSTDGAYFCIDLADAASSGVFYQAKACIDEARTIAQKIQKSTARRRRAGQDIVNQRKIHCTIPL</sequence>
<keyword evidence="3" id="KW-1185">Reference proteome</keyword>
<name>A0A0W4ZDQ3_PNEJ7</name>
<feature type="domain" description="GOLD" evidence="1">
    <location>
        <begin position="33"/>
        <end position="117"/>
    </location>
</feature>
<dbReference type="AlphaFoldDB" id="A0A0W4ZDQ3"/>
<dbReference type="OrthoDB" id="3427at2759"/>
<dbReference type="GeneID" id="28941963"/>
<comment type="caution">
    <text evidence="2">The sequence shown here is derived from an EMBL/GenBank/DDBJ whole genome shotgun (WGS) entry which is preliminary data.</text>
</comment>